<dbReference type="SUPFAM" id="SSF46894">
    <property type="entry name" value="C-terminal effector domain of the bipartite response regulators"/>
    <property type="match status" value="1"/>
</dbReference>
<dbReference type="GO" id="GO:0003677">
    <property type="term" value="F:DNA binding"/>
    <property type="evidence" value="ECO:0007669"/>
    <property type="project" value="InterPro"/>
</dbReference>
<keyword evidence="2" id="KW-1185">Reference proteome</keyword>
<dbReference type="Gene3D" id="1.10.10.10">
    <property type="entry name" value="Winged helix-like DNA-binding domain superfamily/Winged helix DNA-binding domain"/>
    <property type="match status" value="1"/>
</dbReference>
<sequence>MSKILSADEVAAYQQIAAGGHPEPSPATDRLAALGLVEHRTHDGSWVASDPRAVAHGLMGDALTELRDLVTRIHEIPALESLAAAYDPHRMYGGPASEFLPTRDAMNARIGDVAAAAGSSVLTAQPGAPADRDPRVVALGAQRTVDTLEAGAEVRSLYTSTAVSHAQTSAYVGQIIDAGAEVRTLSGTFPRMMIVDGRHLFIENHVVSAADGDAGWHVTDRGAVAWAERVFGALWDRAVRWSDARPRAATVTSGRQRQILGELEAGYTKQQAAKRLELGERTVTGELSALRAALGMRTLYQVMAWWATSPDRDLS</sequence>
<comment type="caution">
    <text evidence="1">The sequence shown here is derived from an EMBL/GenBank/DDBJ whole genome shotgun (WGS) entry which is preliminary data.</text>
</comment>
<dbReference type="InterPro" id="IPR036388">
    <property type="entry name" value="WH-like_DNA-bd_sf"/>
</dbReference>
<name>A0A7Y6KJ63_9ACTN</name>
<accession>A0A7Y6KJ63</accession>
<evidence type="ECO:0000313" key="2">
    <source>
        <dbReference type="Proteomes" id="UP000540128"/>
    </source>
</evidence>
<dbReference type="PANTHER" id="PTHR34293:SF1">
    <property type="entry name" value="HTH-TYPE TRANSCRIPTIONAL REGULATOR TRMBL2"/>
    <property type="match status" value="1"/>
</dbReference>
<dbReference type="PANTHER" id="PTHR34293">
    <property type="entry name" value="HTH-TYPE TRANSCRIPTIONAL REGULATOR TRMBL2"/>
    <property type="match status" value="1"/>
</dbReference>
<dbReference type="Proteomes" id="UP000540128">
    <property type="component" value="Unassembled WGS sequence"/>
</dbReference>
<gene>
    <name evidence="1" type="ORF">G6W59_27485</name>
</gene>
<protein>
    <recommendedName>
        <fullName evidence="3">HTH luxR-type domain-containing protein</fullName>
    </recommendedName>
</protein>
<dbReference type="EMBL" id="JAANNT010000035">
    <property type="protein sequence ID" value="NUV31988.1"/>
    <property type="molecule type" value="Genomic_DNA"/>
</dbReference>
<dbReference type="GO" id="GO:0006355">
    <property type="term" value="P:regulation of DNA-templated transcription"/>
    <property type="evidence" value="ECO:0007669"/>
    <property type="project" value="InterPro"/>
</dbReference>
<dbReference type="InterPro" id="IPR016032">
    <property type="entry name" value="Sig_transdc_resp-reg_C-effctor"/>
</dbReference>
<dbReference type="InterPro" id="IPR051797">
    <property type="entry name" value="TrmB-like"/>
</dbReference>
<proteinExistence type="predicted"/>
<dbReference type="AlphaFoldDB" id="A0A7Y6KJ63"/>
<dbReference type="RefSeq" id="WP_191835156.1">
    <property type="nucleotide sequence ID" value="NZ_JAANNT010000035.1"/>
</dbReference>
<organism evidence="1 2">
    <name type="scientific">Streptomyces odorifer</name>
    <dbReference type="NCBI Taxonomy" id="53450"/>
    <lineage>
        <taxon>Bacteria</taxon>
        <taxon>Bacillati</taxon>
        <taxon>Actinomycetota</taxon>
        <taxon>Actinomycetes</taxon>
        <taxon>Kitasatosporales</taxon>
        <taxon>Streptomycetaceae</taxon>
        <taxon>Streptomyces</taxon>
        <taxon>Streptomyces albidoflavus group</taxon>
    </lineage>
</organism>
<evidence type="ECO:0008006" key="3">
    <source>
        <dbReference type="Google" id="ProtNLM"/>
    </source>
</evidence>
<evidence type="ECO:0000313" key="1">
    <source>
        <dbReference type="EMBL" id="NUV31988.1"/>
    </source>
</evidence>
<reference evidence="1 2" key="1">
    <citation type="submission" date="2020-03" db="EMBL/GenBank/DDBJ databases">
        <title>Complete genome sequence of sixteen Streptomyces strains facilitates identification of candidate genes involved in plant growth-promotion in grain legumes and cereals.</title>
        <authorList>
            <person name="Gopalakrishnan S."/>
            <person name="Thakur V."/>
            <person name="Saxena R."/>
            <person name="Vadlamudi S."/>
            <person name="Purohit S."/>
            <person name="Kumar V."/>
            <person name="Rathore A."/>
            <person name="Chitikineni A."/>
            <person name="Varshney R.K."/>
        </authorList>
    </citation>
    <scope>NUCLEOTIDE SEQUENCE [LARGE SCALE GENOMIC DNA]</scope>
    <source>
        <strain evidence="1 2">KAI-180</strain>
    </source>
</reference>